<protein>
    <submittedName>
        <fullName evidence="1">Uncharacterized protein</fullName>
    </submittedName>
</protein>
<proteinExistence type="predicted"/>
<dbReference type="AlphaFoldDB" id="D1CTH0"/>
<dbReference type="EMBL" id="DQ403588">
    <property type="protein sequence ID" value="ABD75124.1"/>
    <property type="molecule type" value="Genomic_DNA"/>
</dbReference>
<sequence length="38" mass="4378">HLPIIVINDLDEADQMNRVEGSARDYVIKPSGRKGWRQ</sequence>
<feature type="non-terminal residue" evidence="1">
    <location>
        <position position="1"/>
    </location>
</feature>
<organism evidence="1">
    <name type="scientific">Sinorhizobium saheli</name>
    <dbReference type="NCBI Taxonomy" id="36856"/>
    <lineage>
        <taxon>Bacteria</taxon>
        <taxon>Pseudomonadati</taxon>
        <taxon>Pseudomonadota</taxon>
        <taxon>Alphaproteobacteria</taxon>
        <taxon>Hyphomicrobiales</taxon>
        <taxon>Rhizobiaceae</taxon>
        <taxon>Sinorhizobium/Ensifer group</taxon>
        <taxon>Sinorhizobium</taxon>
    </lineage>
</organism>
<reference evidence="1" key="1">
    <citation type="submission" date="2006-02" db="EMBL/GenBank/DDBJ databases">
        <title>Sampling the accessory genome of the Sinorhizobium genus by suppressive subtractive hybridization.</title>
        <authorList>
            <person name="Moulin L."/>
            <person name="Ghazoui Z."/>
            <person name="Young P."/>
        </authorList>
    </citation>
    <scope>NUCLEOTIDE SEQUENCE</scope>
    <source>
        <strain evidence="1">LMG7837</strain>
    </source>
</reference>
<accession>D1CTH0</accession>
<name>D1CTH0_SINSA</name>
<evidence type="ECO:0000313" key="1">
    <source>
        <dbReference type="EMBL" id="ABD75124.1"/>
    </source>
</evidence>